<evidence type="ECO:0000313" key="2">
    <source>
        <dbReference type="Proteomes" id="UP001056120"/>
    </source>
</evidence>
<keyword evidence="2" id="KW-1185">Reference proteome</keyword>
<gene>
    <name evidence="1" type="ORF">L1987_54738</name>
</gene>
<reference evidence="2" key="1">
    <citation type="journal article" date="2022" name="Mol. Ecol. Resour.">
        <title>The genomes of chicory, endive, great burdock and yacon provide insights into Asteraceae palaeo-polyploidization history and plant inulin production.</title>
        <authorList>
            <person name="Fan W."/>
            <person name="Wang S."/>
            <person name="Wang H."/>
            <person name="Wang A."/>
            <person name="Jiang F."/>
            <person name="Liu H."/>
            <person name="Zhao H."/>
            <person name="Xu D."/>
            <person name="Zhang Y."/>
        </authorList>
    </citation>
    <scope>NUCLEOTIDE SEQUENCE [LARGE SCALE GENOMIC DNA]</scope>
    <source>
        <strain evidence="2">cv. Yunnan</strain>
    </source>
</reference>
<proteinExistence type="predicted"/>
<accession>A0ACB9E913</accession>
<sequence>MLCNDWDFNHYNNSGEDLATYSNFNSNLCLDKCRTSKTTSHSRGLVNGTPNSASSGYGWTEPAAVNPNWLQSSPPSMHPEP</sequence>
<name>A0ACB9E913_9ASTR</name>
<dbReference type="Proteomes" id="UP001056120">
    <property type="component" value="Linkage Group LG18"/>
</dbReference>
<organism evidence="1 2">
    <name type="scientific">Smallanthus sonchifolius</name>
    <dbReference type="NCBI Taxonomy" id="185202"/>
    <lineage>
        <taxon>Eukaryota</taxon>
        <taxon>Viridiplantae</taxon>
        <taxon>Streptophyta</taxon>
        <taxon>Embryophyta</taxon>
        <taxon>Tracheophyta</taxon>
        <taxon>Spermatophyta</taxon>
        <taxon>Magnoliopsida</taxon>
        <taxon>eudicotyledons</taxon>
        <taxon>Gunneridae</taxon>
        <taxon>Pentapetalae</taxon>
        <taxon>asterids</taxon>
        <taxon>campanulids</taxon>
        <taxon>Asterales</taxon>
        <taxon>Asteraceae</taxon>
        <taxon>Asteroideae</taxon>
        <taxon>Heliantheae alliance</taxon>
        <taxon>Millerieae</taxon>
        <taxon>Smallanthus</taxon>
    </lineage>
</organism>
<evidence type="ECO:0000313" key="1">
    <source>
        <dbReference type="EMBL" id="KAI3754946.1"/>
    </source>
</evidence>
<reference evidence="1 2" key="2">
    <citation type="journal article" date="2022" name="Mol. Ecol. Resour.">
        <title>The genomes of chicory, endive, great burdock and yacon provide insights into Asteraceae paleo-polyploidization history and plant inulin production.</title>
        <authorList>
            <person name="Fan W."/>
            <person name="Wang S."/>
            <person name="Wang H."/>
            <person name="Wang A."/>
            <person name="Jiang F."/>
            <person name="Liu H."/>
            <person name="Zhao H."/>
            <person name="Xu D."/>
            <person name="Zhang Y."/>
        </authorList>
    </citation>
    <scope>NUCLEOTIDE SEQUENCE [LARGE SCALE GENOMIC DNA]</scope>
    <source>
        <strain evidence="2">cv. Yunnan</strain>
        <tissue evidence="1">Leaves</tissue>
    </source>
</reference>
<comment type="caution">
    <text evidence="1">The sequence shown here is derived from an EMBL/GenBank/DDBJ whole genome shotgun (WGS) entry which is preliminary data.</text>
</comment>
<protein>
    <submittedName>
        <fullName evidence="1">Uncharacterized protein</fullName>
    </submittedName>
</protein>
<dbReference type="EMBL" id="CM042035">
    <property type="protein sequence ID" value="KAI3754946.1"/>
    <property type="molecule type" value="Genomic_DNA"/>
</dbReference>